<evidence type="ECO:0000256" key="1">
    <source>
        <dbReference type="SAM" id="Phobius"/>
    </source>
</evidence>
<organism evidence="3 4">
    <name type="scientific">Hymenobacter elongatus</name>
    <dbReference type="NCBI Taxonomy" id="877208"/>
    <lineage>
        <taxon>Bacteria</taxon>
        <taxon>Pseudomonadati</taxon>
        <taxon>Bacteroidota</taxon>
        <taxon>Cytophagia</taxon>
        <taxon>Cytophagales</taxon>
        <taxon>Hymenobacteraceae</taxon>
        <taxon>Hymenobacter</taxon>
    </lineage>
</organism>
<name>A0A4Z0PR13_9BACT</name>
<dbReference type="GO" id="GO:0016747">
    <property type="term" value="F:acyltransferase activity, transferring groups other than amino-acyl groups"/>
    <property type="evidence" value="ECO:0007669"/>
    <property type="project" value="InterPro"/>
</dbReference>
<proteinExistence type="predicted"/>
<feature type="transmembrane region" description="Helical" evidence="1">
    <location>
        <begin position="150"/>
        <end position="169"/>
    </location>
</feature>
<gene>
    <name evidence="3" type="ORF">E5J99_04985</name>
</gene>
<evidence type="ECO:0000313" key="3">
    <source>
        <dbReference type="EMBL" id="TGE18663.1"/>
    </source>
</evidence>
<evidence type="ECO:0000313" key="4">
    <source>
        <dbReference type="Proteomes" id="UP000297739"/>
    </source>
</evidence>
<feature type="transmembrane region" description="Helical" evidence="1">
    <location>
        <begin position="262"/>
        <end position="279"/>
    </location>
</feature>
<feature type="transmembrane region" description="Helical" evidence="1">
    <location>
        <begin position="329"/>
        <end position="353"/>
    </location>
</feature>
<feature type="transmembrane region" description="Helical" evidence="1">
    <location>
        <begin position="20"/>
        <end position="38"/>
    </location>
</feature>
<keyword evidence="3" id="KW-0012">Acyltransferase</keyword>
<feature type="transmembrane region" description="Helical" evidence="1">
    <location>
        <begin position="50"/>
        <end position="70"/>
    </location>
</feature>
<dbReference type="Proteomes" id="UP000297739">
    <property type="component" value="Unassembled WGS sequence"/>
</dbReference>
<sequence length="379" mass="43196">MSQPLPNSLPAQRIDYLDSVRGLAAFAVVIYHFTGWRWNETLEFKLGAMVFNGSDAVSLFFVLSGLVLSWKYFQPNESIVIDAAHYRQYVINRVVRLYVPFLAALAVYYLYGHRHDALGQLVSDFSLNTHHWLEEALLIRGKHDMYTPAWTLEVEMAASLFMPFLVLLLRQSRQLFLLLLAVCAVLGSGMIFWGIIHFCLGMLLTYYFRQLATADARRAAWYRYRYVLYLVVLAMFSSRHITRIYPLGEGVNYILGLLRIDLFHLTGVAAAFMLAYIINSPRLQRWLATGPLLFLGRISYSVYLLHWFVVVYIMDHWDKLAAPFTTSAVAFWVLLGAAVAATLVLATIFNILVERPSIRLGKRLSTRFAPAPAVPQPVA</sequence>
<feature type="transmembrane region" description="Helical" evidence="1">
    <location>
        <begin position="175"/>
        <end position="205"/>
    </location>
</feature>
<feature type="transmembrane region" description="Helical" evidence="1">
    <location>
        <begin position="90"/>
        <end position="111"/>
    </location>
</feature>
<evidence type="ECO:0000259" key="2">
    <source>
        <dbReference type="Pfam" id="PF01757"/>
    </source>
</evidence>
<dbReference type="OrthoDB" id="290051at2"/>
<protein>
    <submittedName>
        <fullName evidence="3">Acyltransferase</fullName>
    </submittedName>
</protein>
<dbReference type="InterPro" id="IPR050879">
    <property type="entry name" value="Acyltransferase_3"/>
</dbReference>
<keyword evidence="1" id="KW-0812">Transmembrane</keyword>
<comment type="caution">
    <text evidence="3">The sequence shown here is derived from an EMBL/GenBank/DDBJ whole genome shotgun (WGS) entry which is preliminary data.</text>
</comment>
<accession>A0A4Z0PR13</accession>
<dbReference type="PANTHER" id="PTHR23028:SF134">
    <property type="entry name" value="PUTATIVE (AFU_ORTHOLOGUE AFUA_4G08520)-RELATED"/>
    <property type="match status" value="1"/>
</dbReference>
<dbReference type="EMBL" id="SRLD01000006">
    <property type="protein sequence ID" value="TGE18663.1"/>
    <property type="molecule type" value="Genomic_DNA"/>
</dbReference>
<keyword evidence="3" id="KW-0808">Transferase</keyword>
<reference evidence="3 4" key="1">
    <citation type="submission" date="2019-04" db="EMBL/GenBank/DDBJ databases">
        <authorList>
            <person name="Feng G."/>
            <person name="Zhang J."/>
            <person name="Zhu H."/>
        </authorList>
    </citation>
    <scope>NUCLEOTIDE SEQUENCE [LARGE SCALE GENOMIC DNA]</scope>
    <source>
        <strain evidence="3 4">JCM 17223</strain>
    </source>
</reference>
<feature type="transmembrane region" description="Helical" evidence="1">
    <location>
        <begin position="286"/>
        <end position="309"/>
    </location>
</feature>
<dbReference type="InterPro" id="IPR002656">
    <property type="entry name" value="Acyl_transf_3_dom"/>
</dbReference>
<feature type="domain" description="Acyltransferase 3" evidence="2">
    <location>
        <begin position="15"/>
        <end position="348"/>
    </location>
</feature>
<dbReference type="RefSeq" id="WP_135496622.1">
    <property type="nucleotide sequence ID" value="NZ_SRLD01000006.1"/>
</dbReference>
<dbReference type="PANTHER" id="PTHR23028">
    <property type="entry name" value="ACETYLTRANSFERASE"/>
    <property type="match status" value="1"/>
</dbReference>
<dbReference type="Pfam" id="PF01757">
    <property type="entry name" value="Acyl_transf_3"/>
    <property type="match status" value="1"/>
</dbReference>
<keyword evidence="4" id="KW-1185">Reference proteome</keyword>
<keyword evidence="1" id="KW-1133">Transmembrane helix</keyword>
<dbReference type="AlphaFoldDB" id="A0A4Z0PR13"/>
<keyword evidence="1" id="KW-0472">Membrane</keyword>